<evidence type="ECO:0000256" key="3">
    <source>
        <dbReference type="ARBA" id="ARBA00023002"/>
    </source>
</evidence>
<proteinExistence type="inferred from homology"/>
<dbReference type="PANTHER" id="PTHR42760:SF133">
    <property type="entry name" value="3-OXOACYL-[ACYL-CARRIER-PROTEIN] REDUCTASE"/>
    <property type="match status" value="1"/>
</dbReference>
<dbReference type="PROSITE" id="PS00061">
    <property type="entry name" value="ADH_SHORT"/>
    <property type="match status" value="1"/>
</dbReference>
<sequence>MSLATHLSPHLGRASSTSLRFTQATLHKSQTLNPRLLRNTRAFSSSSPNLDPRLTGRTCMITGGSSGIGYAIAERFLQEGAERVILVGRSYKRLLDASRRLDPGSRELSTDKDVATRTPEEDRQLDIDTGCTESQTASDVKQNGALVRSSERISLLVGDVADIGGWMKVLEGELESTDVLINAAGLSISKVLAKSEPEDISLILRTNLEAAILTSRALLRASIRARIKNRKSPSSENKSAPSKCIINISSLLAMKSGSGAVPYAASKAGLLGLTRSLAVESAATLKDVVVRSNAIVPGYIETPMIAANVDEDFSEGETTRLKESIPLRRFGDPREVADAAVFLAQNEYANNCVLNLDGGLSAV</sequence>
<keyword evidence="2" id="KW-0521">NADP</keyword>
<dbReference type="AlphaFoldDB" id="A0A3A2ZLA6"/>
<dbReference type="Pfam" id="PF13561">
    <property type="entry name" value="adh_short_C2"/>
    <property type="match status" value="1"/>
</dbReference>
<keyword evidence="7" id="KW-1185">Reference proteome</keyword>
<gene>
    <name evidence="6" type="ORF">PHISCL_03694</name>
</gene>
<dbReference type="GO" id="GO:0016616">
    <property type="term" value="F:oxidoreductase activity, acting on the CH-OH group of donors, NAD or NADP as acceptor"/>
    <property type="evidence" value="ECO:0007669"/>
    <property type="project" value="TreeGrafter"/>
</dbReference>
<name>A0A3A2ZLA6_9EURO</name>
<keyword evidence="3" id="KW-0560">Oxidoreductase</keyword>
<reference evidence="7" key="1">
    <citation type="submission" date="2017-02" db="EMBL/GenBank/DDBJ databases">
        <authorList>
            <person name="Tafer H."/>
            <person name="Lopandic K."/>
        </authorList>
    </citation>
    <scope>NUCLEOTIDE SEQUENCE [LARGE SCALE GENOMIC DNA]</scope>
    <source>
        <strain evidence="7">CBS 366.77</strain>
    </source>
</reference>
<organism evidence="6 7">
    <name type="scientific">Aspergillus sclerotialis</name>
    <dbReference type="NCBI Taxonomy" id="2070753"/>
    <lineage>
        <taxon>Eukaryota</taxon>
        <taxon>Fungi</taxon>
        <taxon>Dikarya</taxon>
        <taxon>Ascomycota</taxon>
        <taxon>Pezizomycotina</taxon>
        <taxon>Eurotiomycetes</taxon>
        <taxon>Eurotiomycetidae</taxon>
        <taxon>Eurotiales</taxon>
        <taxon>Aspergillaceae</taxon>
        <taxon>Aspergillus</taxon>
        <taxon>Aspergillus subgen. Polypaecilum</taxon>
    </lineage>
</organism>
<evidence type="ECO:0000256" key="5">
    <source>
        <dbReference type="SAM" id="MobiDB-lite"/>
    </source>
</evidence>
<dbReference type="Proteomes" id="UP000266188">
    <property type="component" value="Unassembled WGS sequence"/>
</dbReference>
<comment type="similarity">
    <text evidence="1 4">Belongs to the short-chain dehydrogenases/reductases (SDR) family.</text>
</comment>
<dbReference type="PANTHER" id="PTHR42760">
    <property type="entry name" value="SHORT-CHAIN DEHYDROGENASES/REDUCTASES FAMILY MEMBER"/>
    <property type="match status" value="1"/>
</dbReference>
<dbReference type="EMBL" id="MVGC01000098">
    <property type="protein sequence ID" value="RJE23988.1"/>
    <property type="molecule type" value="Genomic_DNA"/>
</dbReference>
<evidence type="ECO:0000256" key="1">
    <source>
        <dbReference type="ARBA" id="ARBA00006484"/>
    </source>
</evidence>
<dbReference type="InterPro" id="IPR036291">
    <property type="entry name" value="NAD(P)-bd_dom_sf"/>
</dbReference>
<dbReference type="PRINTS" id="PR00081">
    <property type="entry name" value="GDHRDH"/>
</dbReference>
<protein>
    <submittedName>
        <fullName evidence="6">Carrier protein reductase</fullName>
    </submittedName>
</protein>
<evidence type="ECO:0000256" key="4">
    <source>
        <dbReference type="RuleBase" id="RU000363"/>
    </source>
</evidence>
<evidence type="ECO:0000256" key="2">
    <source>
        <dbReference type="ARBA" id="ARBA00022857"/>
    </source>
</evidence>
<dbReference type="InterPro" id="IPR020904">
    <property type="entry name" value="Sc_DH/Rdtase_CS"/>
</dbReference>
<dbReference type="PRINTS" id="PR00080">
    <property type="entry name" value="SDRFAMILY"/>
</dbReference>
<evidence type="ECO:0000313" key="6">
    <source>
        <dbReference type="EMBL" id="RJE23988.1"/>
    </source>
</evidence>
<dbReference type="OrthoDB" id="47007at2759"/>
<dbReference type="Gene3D" id="3.40.50.720">
    <property type="entry name" value="NAD(P)-binding Rossmann-like Domain"/>
    <property type="match status" value="1"/>
</dbReference>
<dbReference type="GO" id="GO:0006633">
    <property type="term" value="P:fatty acid biosynthetic process"/>
    <property type="evidence" value="ECO:0007669"/>
    <property type="project" value="TreeGrafter"/>
</dbReference>
<evidence type="ECO:0000313" key="7">
    <source>
        <dbReference type="Proteomes" id="UP000266188"/>
    </source>
</evidence>
<feature type="region of interest" description="Disordered" evidence="5">
    <location>
        <begin position="102"/>
        <end position="121"/>
    </location>
</feature>
<dbReference type="SUPFAM" id="SSF51735">
    <property type="entry name" value="NAD(P)-binding Rossmann-fold domains"/>
    <property type="match status" value="1"/>
</dbReference>
<dbReference type="InterPro" id="IPR002347">
    <property type="entry name" value="SDR_fam"/>
</dbReference>
<dbReference type="Pfam" id="PF00106">
    <property type="entry name" value="adh_short"/>
    <property type="match status" value="1"/>
</dbReference>
<dbReference type="STRING" id="2070753.A0A3A2ZLA6"/>
<comment type="caution">
    <text evidence="6">The sequence shown here is derived from an EMBL/GenBank/DDBJ whole genome shotgun (WGS) entry which is preliminary data.</text>
</comment>
<dbReference type="GO" id="GO:0044550">
    <property type="term" value="P:secondary metabolite biosynthetic process"/>
    <property type="evidence" value="ECO:0007669"/>
    <property type="project" value="UniProtKB-ARBA"/>
</dbReference>
<accession>A0A3A2ZLA6</accession>
<dbReference type="GO" id="GO:0048038">
    <property type="term" value="F:quinone binding"/>
    <property type="evidence" value="ECO:0007669"/>
    <property type="project" value="TreeGrafter"/>
</dbReference>